<keyword evidence="3" id="KW-0234">DNA repair</keyword>
<gene>
    <name evidence="8" type="ORF">QCA50_003301</name>
</gene>
<dbReference type="GO" id="GO:0034039">
    <property type="term" value="F:8-oxo-7,8-dihydroguanine DNA N-glycosylase activity"/>
    <property type="evidence" value="ECO:0007669"/>
    <property type="project" value="TreeGrafter"/>
</dbReference>
<dbReference type="PANTHER" id="PTHR10242">
    <property type="entry name" value="8-OXOGUANINE DNA GLYCOSYLASE"/>
    <property type="match status" value="1"/>
</dbReference>
<organism evidence="8 9">
    <name type="scientific">Cerrena zonata</name>
    <dbReference type="NCBI Taxonomy" id="2478898"/>
    <lineage>
        <taxon>Eukaryota</taxon>
        <taxon>Fungi</taxon>
        <taxon>Dikarya</taxon>
        <taxon>Basidiomycota</taxon>
        <taxon>Agaricomycotina</taxon>
        <taxon>Agaricomycetes</taxon>
        <taxon>Polyporales</taxon>
        <taxon>Cerrenaceae</taxon>
        <taxon>Cerrena</taxon>
    </lineage>
</organism>
<dbReference type="Gene3D" id="1.10.340.30">
    <property type="entry name" value="Hypothetical protein, domain 2"/>
    <property type="match status" value="1"/>
</dbReference>
<dbReference type="GO" id="GO:0016829">
    <property type="term" value="F:lyase activity"/>
    <property type="evidence" value="ECO:0007669"/>
    <property type="project" value="UniProtKB-KW"/>
</dbReference>
<name>A0AAW0GVZ3_9APHY</name>
<protein>
    <recommendedName>
        <fullName evidence="7">8-oxoguanine DNA glycosylase N-terminal domain-containing protein</fullName>
    </recommendedName>
</protein>
<dbReference type="GO" id="GO:0005634">
    <property type="term" value="C:nucleus"/>
    <property type="evidence" value="ECO:0007669"/>
    <property type="project" value="TreeGrafter"/>
</dbReference>
<accession>A0AAW0GVZ3</accession>
<feature type="signal peptide" evidence="6">
    <location>
        <begin position="1"/>
        <end position="22"/>
    </location>
</feature>
<evidence type="ECO:0000256" key="2">
    <source>
        <dbReference type="ARBA" id="ARBA00022801"/>
    </source>
</evidence>
<dbReference type="EMBL" id="JASBNA010000003">
    <property type="protein sequence ID" value="KAK7693729.1"/>
    <property type="molecule type" value="Genomic_DNA"/>
</dbReference>
<keyword evidence="1" id="KW-0227">DNA damage</keyword>
<evidence type="ECO:0000256" key="4">
    <source>
        <dbReference type="ARBA" id="ARBA00023239"/>
    </source>
</evidence>
<evidence type="ECO:0000256" key="6">
    <source>
        <dbReference type="SAM" id="SignalP"/>
    </source>
</evidence>
<dbReference type="PANTHER" id="PTHR10242:SF2">
    <property type="entry name" value="N-GLYCOSYLASE_DNA LYASE"/>
    <property type="match status" value="1"/>
</dbReference>
<evidence type="ECO:0000313" key="8">
    <source>
        <dbReference type="EMBL" id="KAK7693729.1"/>
    </source>
</evidence>
<feature type="domain" description="8-oxoguanine DNA glycosylase N-terminal" evidence="7">
    <location>
        <begin position="12"/>
        <end position="144"/>
    </location>
</feature>
<dbReference type="Gene3D" id="3.30.310.40">
    <property type="match status" value="1"/>
</dbReference>
<dbReference type="GO" id="GO:0003684">
    <property type="term" value="F:damaged DNA binding"/>
    <property type="evidence" value="ECO:0007669"/>
    <property type="project" value="InterPro"/>
</dbReference>
<feature type="chain" id="PRO_5043620354" description="8-oxoguanine DNA glycosylase N-terminal domain-containing protein" evidence="6">
    <location>
        <begin position="23"/>
        <end position="162"/>
    </location>
</feature>
<dbReference type="SUPFAM" id="SSF55945">
    <property type="entry name" value="TATA-box binding protein-like"/>
    <property type="match status" value="1"/>
</dbReference>
<dbReference type="Pfam" id="PF07934">
    <property type="entry name" value="OGG_N"/>
    <property type="match status" value="1"/>
</dbReference>
<comment type="caution">
    <text evidence="8">The sequence shown here is derived from an EMBL/GenBank/DDBJ whole genome shotgun (WGS) entry which is preliminary data.</text>
</comment>
<dbReference type="Proteomes" id="UP001385951">
    <property type="component" value="Unassembled WGS sequence"/>
</dbReference>
<evidence type="ECO:0000256" key="1">
    <source>
        <dbReference type="ARBA" id="ARBA00022763"/>
    </source>
</evidence>
<proteinExistence type="predicted"/>
<keyword evidence="5" id="KW-0326">Glycosidase</keyword>
<keyword evidence="4" id="KW-0456">Lyase</keyword>
<sequence length="162" mass="18693">MTIAIPAGFRALPLPLAQLSLAAVLQCGQSFRWNVFPLPLHSESQDTLRPQFEYRFCLRDRVVCLQQSADTLFYRTAFPVPAPSVSEESKREAETLAWLRDYFQLDVDLLKLYEEWGTADPVFKRLKGRFEGIRMLRQDPFECLLSFICSSNNNIARITKMP</sequence>
<evidence type="ECO:0000313" key="9">
    <source>
        <dbReference type="Proteomes" id="UP001385951"/>
    </source>
</evidence>
<keyword evidence="2" id="KW-0378">Hydrolase</keyword>
<dbReference type="InterPro" id="IPR052054">
    <property type="entry name" value="Oxidative_DNA_repair_enzyme"/>
</dbReference>
<reference evidence="8 9" key="1">
    <citation type="submission" date="2022-09" db="EMBL/GenBank/DDBJ databases">
        <authorList>
            <person name="Palmer J.M."/>
        </authorList>
    </citation>
    <scope>NUCLEOTIDE SEQUENCE [LARGE SCALE GENOMIC DNA]</scope>
    <source>
        <strain evidence="8 9">DSM 7382</strain>
    </source>
</reference>
<dbReference type="InterPro" id="IPR012904">
    <property type="entry name" value="OGG_N"/>
</dbReference>
<evidence type="ECO:0000256" key="5">
    <source>
        <dbReference type="ARBA" id="ARBA00023295"/>
    </source>
</evidence>
<dbReference type="GO" id="GO:0006289">
    <property type="term" value="P:nucleotide-excision repair"/>
    <property type="evidence" value="ECO:0007669"/>
    <property type="project" value="InterPro"/>
</dbReference>
<dbReference type="GO" id="GO:0006285">
    <property type="term" value="P:base-excision repair, AP site formation"/>
    <property type="evidence" value="ECO:0007669"/>
    <property type="project" value="TreeGrafter"/>
</dbReference>
<evidence type="ECO:0000256" key="3">
    <source>
        <dbReference type="ARBA" id="ARBA00023204"/>
    </source>
</evidence>
<keyword evidence="9" id="KW-1185">Reference proteome</keyword>
<dbReference type="AlphaFoldDB" id="A0AAW0GVZ3"/>
<evidence type="ECO:0000259" key="7">
    <source>
        <dbReference type="Pfam" id="PF07934"/>
    </source>
</evidence>
<keyword evidence="6" id="KW-0732">Signal</keyword>